<organism evidence="2">
    <name type="scientific">Lygus hesperus</name>
    <name type="common">Western plant bug</name>
    <dbReference type="NCBI Taxonomy" id="30085"/>
    <lineage>
        <taxon>Eukaryota</taxon>
        <taxon>Metazoa</taxon>
        <taxon>Ecdysozoa</taxon>
        <taxon>Arthropoda</taxon>
        <taxon>Hexapoda</taxon>
        <taxon>Insecta</taxon>
        <taxon>Pterygota</taxon>
        <taxon>Neoptera</taxon>
        <taxon>Paraneoptera</taxon>
        <taxon>Hemiptera</taxon>
        <taxon>Heteroptera</taxon>
        <taxon>Panheteroptera</taxon>
        <taxon>Cimicomorpha</taxon>
        <taxon>Miridae</taxon>
        <taxon>Mirini</taxon>
        <taxon>Lygus</taxon>
    </lineage>
</organism>
<feature type="region of interest" description="Disordered" evidence="1">
    <location>
        <begin position="132"/>
        <end position="217"/>
    </location>
</feature>
<dbReference type="EMBL" id="GBRD01000556">
    <property type="protein sequence ID" value="JAG65265.1"/>
    <property type="molecule type" value="Transcribed_RNA"/>
</dbReference>
<evidence type="ECO:0000256" key="1">
    <source>
        <dbReference type="SAM" id="MobiDB-lite"/>
    </source>
</evidence>
<evidence type="ECO:0000313" key="2">
    <source>
        <dbReference type="EMBL" id="JAG65265.1"/>
    </source>
</evidence>
<feature type="region of interest" description="Disordered" evidence="1">
    <location>
        <begin position="1"/>
        <end position="67"/>
    </location>
</feature>
<feature type="compositionally biased region" description="Polar residues" evidence="1">
    <location>
        <begin position="357"/>
        <end position="370"/>
    </location>
</feature>
<name>A0A0K8TJE8_LYGHE</name>
<proteinExistence type="predicted"/>
<feature type="compositionally biased region" description="Basic residues" evidence="1">
    <location>
        <begin position="138"/>
        <end position="147"/>
    </location>
</feature>
<reference evidence="2" key="1">
    <citation type="submission" date="2014-09" db="EMBL/GenBank/DDBJ databases">
        <authorList>
            <person name="Magalhaes I.L.F."/>
            <person name="Oliveira U."/>
            <person name="Santos F.R."/>
            <person name="Vidigal T.H.D.A."/>
            <person name="Brescovit A.D."/>
            <person name="Santos A.J."/>
        </authorList>
    </citation>
    <scope>NUCLEOTIDE SEQUENCE</scope>
</reference>
<feature type="region of interest" description="Disordered" evidence="1">
    <location>
        <begin position="256"/>
        <end position="285"/>
    </location>
</feature>
<protein>
    <submittedName>
        <fullName evidence="2">Uncharacterized protein</fullName>
    </submittedName>
</protein>
<sequence>MEPNETPPKASDEGSKLPMQPSERTSEGSASTLPEEEAGALQEAILPSPGTTNRRPEAEQRKSISLQQELPCEVNNSTIQQPMRSVTPSLAYANPTSVGAMSAKEVCILPNNAIVPLRDILDGGLNLGDSHLTNHSTLPKRKQKHPRTPNEVDSFFTPPQNPTKTAIGVTLGDSYQNSVPKTTPRFSRENPQLNDIPQNSATMNSSGGSSIPSTRGREPHDFTIDDTTSNNPLGSFVEGLPGRVSFLTKQSASSKGVLEGGSSALNVSKRPKPVRPLVNAPSNVSSQSLNNMAKTMQIDHGSVGGSIQSHQKRIAKETKRRSLSDLSDFIPTELESPIPETVKDFVPKTWNISAEATSNEQQGGNNAKQWNSEKKRNSEVIVPFSNHDPASIIQTGTLGEGFHPTGPHQKANDNPNHEGWQYQSGCFGKGTTNWRKKI</sequence>
<accession>A0A0K8TJE8</accession>
<feature type="region of interest" description="Disordered" evidence="1">
    <location>
        <begin position="357"/>
        <end position="376"/>
    </location>
</feature>
<feature type="compositionally biased region" description="Polar residues" evidence="1">
    <location>
        <begin position="173"/>
        <end position="213"/>
    </location>
</feature>
<dbReference type="AlphaFoldDB" id="A0A0K8TJE8"/>